<dbReference type="EMBL" id="PVWO01000306">
    <property type="protein sequence ID" value="PSB53179.1"/>
    <property type="molecule type" value="Genomic_DNA"/>
</dbReference>
<dbReference type="PANTHER" id="PTHR11712">
    <property type="entry name" value="POLYKETIDE SYNTHASE-RELATED"/>
    <property type="match status" value="1"/>
</dbReference>
<dbReference type="Proteomes" id="UP000238937">
    <property type="component" value="Unassembled WGS sequence"/>
</dbReference>
<feature type="non-terminal residue" evidence="4">
    <location>
        <position position="1"/>
    </location>
</feature>
<dbReference type="OrthoDB" id="9808669at2"/>
<dbReference type="SMART" id="SM00825">
    <property type="entry name" value="PKS_KS"/>
    <property type="match status" value="1"/>
</dbReference>
<dbReference type="InterPro" id="IPR020841">
    <property type="entry name" value="PKS_Beta-ketoAc_synthase_dom"/>
</dbReference>
<evidence type="ECO:0000259" key="3">
    <source>
        <dbReference type="PROSITE" id="PS52004"/>
    </source>
</evidence>
<protein>
    <submittedName>
        <fullName evidence="4">3-oxoacyl-ACP synthase</fullName>
        <ecNumber evidence="4">2.3.1.41</ecNumber>
    </submittedName>
</protein>
<evidence type="ECO:0000313" key="5">
    <source>
        <dbReference type="Proteomes" id="UP000238937"/>
    </source>
</evidence>
<dbReference type="Pfam" id="PF02801">
    <property type="entry name" value="Ketoacyl-synt_C"/>
    <property type="match status" value="1"/>
</dbReference>
<feature type="domain" description="Ketosynthase family 3 (KS3)" evidence="3">
    <location>
        <begin position="1"/>
        <end position="316"/>
    </location>
</feature>
<dbReference type="InterPro" id="IPR014030">
    <property type="entry name" value="Ketoacyl_synth_N"/>
</dbReference>
<dbReference type="InterPro" id="IPR016039">
    <property type="entry name" value="Thiolase-like"/>
</dbReference>
<gene>
    <name evidence="4" type="ORF">C7B77_19815</name>
</gene>
<keyword evidence="5" id="KW-1185">Reference proteome</keyword>
<dbReference type="GO" id="GO:0006633">
    <property type="term" value="P:fatty acid biosynthetic process"/>
    <property type="evidence" value="ECO:0007669"/>
    <property type="project" value="TreeGrafter"/>
</dbReference>
<sequence length="323" mass="34077">LTHTVVAEAVRDADLSFPLPDCGVTIGSSRSCQSQWEHFTANPTHEPDLTNWLDTLPHTLAIETARYIGSRSAILAPMAACATGIWSIAQAVSLMRSGACERAIAGAVEAPITPLTIAGFTQMGALASTGCYPFDLRREGLVLGEAGAVFILETAELARSRGAKIYGEILGFGLTNDAYHMCAMDESGTAGVNAIWQCLERSNLTPTAIDYIHAHGTSTPLNDRRESQLIQQIFPNGVAISSTKGATGHTLGASGAVGVAFCLQAIATQTLPPCVGLKNPEFDLDLVTVPRQTDVNNLLCLSFGFGGQNAAIAIGKFDRLSTR</sequence>
<dbReference type="GO" id="GO:0004315">
    <property type="term" value="F:3-oxoacyl-[acyl-carrier-protein] synthase activity"/>
    <property type="evidence" value="ECO:0007669"/>
    <property type="project" value="UniProtKB-EC"/>
</dbReference>
<keyword evidence="2 4" id="KW-0808">Transferase</keyword>
<organism evidence="4 5">
    <name type="scientific">Chamaesiphon polymorphus CCALA 037</name>
    <dbReference type="NCBI Taxonomy" id="2107692"/>
    <lineage>
        <taxon>Bacteria</taxon>
        <taxon>Bacillati</taxon>
        <taxon>Cyanobacteriota</taxon>
        <taxon>Cyanophyceae</taxon>
        <taxon>Gomontiellales</taxon>
        <taxon>Chamaesiphonaceae</taxon>
        <taxon>Chamaesiphon</taxon>
    </lineage>
</organism>
<dbReference type="InterPro" id="IPR014031">
    <property type="entry name" value="Ketoacyl_synth_C"/>
</dbReference>
<keyword evidence="4" id="KW-0012">Acyltransferase</keyword>
<dbReference type="EC" id="2.3.1.41" evidence="4"/>
<reference evidence="4 5" key="1">
    <citation type="submission" date="2018-03" db="EMBL/GenBank/DDBJ databases">
        <title>The ancient ancestry and fast evolution of plastids.</title>
        <authorList>
            <person name="Moore K.R."/>
            <person name="Magnabosco C."/>
            <person name="Momper L."/>
            <person name="Gold D.A."/>
            <person name="Bosak T."/>
            <person name="Fournier G.P."/>
        </authorList>
    </citation>
    <scope>NUCLEOTIDE SEQUENCE [LARGE SCALE GENOMIC DNA]</scope>
    <source>
        <strain evidence="4 5">CCALA 037</strain>
    </source>
</reference>
<dbReference type="AlphaFoldDB" id="A0A2T1G7F5"/>
<evidence type="ECO:0000256" key="2">
    <source>
        <dbReference type="ARBA" id="ARBA00022679"/>
    </source>
</evidence>
<dbReference type="PANTHER" id="PTHR11712:SF347">
    <property type="entry name" value="BETA KETOACYL-ACYL CARRIER PROTEIN SYNTHASE"/>
    <property type="match status" value="1"/>
</dbReference>
<comment type="similarity">
    <text evidence="1">Belongs to the thiolase-like superfamily. Beta-ketoacyl-ACP synthases family.</text>
</comment>
<dbReference type="CDD" id="cd00834">
    <property type="entry name" value="KAS_I_II"/>
    <property type="match status" value="1"/>
</dbReference>
<comment type="caution">
    <text evidence="4">The sequence shown here is derived from an EMBL/GenBank/DDBJ whole genome shotgun (WGS) entry which is preliminary data.</text>
</comment>
<accession>A0A2T1G7F5</accession>
<evidence type="ECO:0000313" key="4">
    <source>
        <dbReference type="EMBL" id="PSB53179.1"/>
    </source>
</evidence>
<dbReference type="RefSeq" id="WP_106308788.1">
    <property type="nucleotide sequence ID" value="NZ_PVWO01000306.1"/>
</dbReference>
<dbReference type="NCBIfam" id="NF004618">
    <property type="entry name" value="PRK05952.1"/>
    <property type="match status" value="1"/>
</dbReference>
<evidence type="ECO:0000256" key="1">
    <source>
        <dbReference type="ARBA" id="ARBA00008467"/>
    </source>
</evidence>
<dbReference type="InterPro" id="IPR000794">
    <property type="entry name" value="Beta-ketoacyl_synthase"/>
</dbReference>
<dbReference type="PROSITE" id="PS52004">
    <property type="entry name" value="KS3_2"/>
    <property type="match status" value="1"/>
</dbReference>
<dbReference type="Gene3D" id="3.40.47.10">
    <property type="match status" value="1"/>
</dbReference>
<name>A0A2T1G7F5_9CYAN</name>
<dbReference type="Pfam" id="PF00109">
    <property type="entry name" value="ketoacyl-synt"/>
    <property type="match status" value="1"/>
</dbReference>
<dbReference type="SUPFAM" id="SSF53901">
    <property type="entry name" value="Thiolase-like"/>
    <property type="match status" value="2"/>
</dbReference>
<proteinExistence type="inferred from homology"/>